<evidence type="ECO:0000313" key="11">
    <source>
        <dbReference type="EMBL" id="RCX14816.1"/>
    </source>
</evidence>
<dbReference type="GO" id="GO:0030246">
    <property type="term" value="F:carbohydrate binding"/>
    <property type="evidence" value="ECO:0007669"/>
    <property type="project" value="InterPro"/>
</dbReference>
<dbReference type="PROSITE" id="PS51175">
    <property type="entry name" value="CBM6"/>
    <property type="match status" value="2"/>
</dbReference>
<keyword evidence="7 8" id="KW-0326">Glycosidase</keyword>
<dbReference type="GO" id="GO:0009311">
    <property type="term" value="P:oligosaccharide metabolic process"/>
    <property type="evidence" value="ECO:0007669"/>
    <property type="project" value="TreeGrafter"/>
</dbReference>
<evidence type="ECO:0000256" key="3">
    <source>
        <dbReference type="ARBA" id="ARBA00012755"/>
    </source>
</evidence>
<reference evidence="11 12" key="1">
    <citation type="submission" date="2018-07" db="EMBL/GenBank/DDBJ databases">
        <title>Genomic Encyclopedia of Type Strains, Phase IV (KMG-IV): sequencing the most valuable type-strain genomes for metagenomic binning, comparative biology and taxonomic classification.</title>
        <authorList>
            <person name="Goeker M."/>
        </authorList>
    </citation>
    <scope>NUCLEOTIDE SEQUENCE [LARGE SCALE GENOMIC DNA]</scope>
    <source>
        <strain evidence="11 12">DSM 27016</strain>
    </source>
</reference>
<evidence type="ECO:0000313" key="12">
    <source>
        <dbReference type="Proteomes" id="UP000253034"/>
    </source>
</evidence>
<dbReference type="Pfam" id="PF00404">
    <property type="entry name" value="Dockerin_1"/>
    <property type="match status" value="1"/>
</dbReference>
<comment type="catalytic activity">
    <reaction evidence="1 8">
        <text>Hydrolysis of terminal, non-reducing alpha-D-galactose residues in alpha-D-galactosides, including galactose oligosaccharides, galactomannans and galactolipids.</text>
        <dbReference type="EC" id="3.2.1.22"/>
    </reaction>
</comment>
<evidence type="ECO:0000259" key="9">
    <source>
        <dbReference type="PROSITE" id="PS51175"/>
    </source>
</evidence>
<dbReference type="RefSeq" id="WP_114298253.1">
    <property type="nucleotide sequence ID" value="NZ_QPJT01000014.1"/>
</dbReference>
<comment type="similarity">
    <text evidence="2 8">Belongs to the glycosyl hydrolase 27 family.</text>
</comment>
<evidence type="ECO:0000256" key="7">
    <source>
        <dbReference type="ARBA" id="ARBA00023295"/>
    </source>
</evidence>
<organism evidence="11 12">
    <name type="scientific">Anaerobacterium chartisolvens</name>
    <dbReference type="NCBI Taxonomy" id="1297424"/>
    <lineage>
        <taxon>Bacteria</taxon>
        <taxon>Bacillati</taxon>
        <taxon>Bacillota</taxon>
        <taxon>Clostridia</taxon>
        <taxon>Eubacteriales</taxon>
        <taxon>Oscillospiraceae</taxon>
        <taxon>Anaerobacterium</taxon>
    </lineage>
</organism>
<dbReference type="InterPro" id="IPR008979">
    <property type="entry name" value="Galactose-bd-like_sf"/>
</dbReference>
<dbReference type="Pfam" id="PF17801">
    <property type="entry name" value="Melibiase_C"/>
    <property type="match status" value="1"/>
</dbReference>
<gene>
    <name evidence="11" type="ORF">DFR58_11450</name>
</gene>
<sequence length="730" mass="78591">MKKILWVVTFVFMVCGIFVLPALNAEALDNGLAKTPPMGWNSWNIFHGNINETQIKQIADAMVSSGMRDAGYVYLNLDDNWMANPARDSNGNLRADPTRFPNGIKALADYVHSKGLKLGIYGCRGTMTCMNIPQSGSHGYEQRDANTFASWGIDYLKYDNCNIPNGSNMKTDYQKMQTALANCGRPIVYSICAWGYQDWMPATGNLWRTCGDITDKWDNGNDWFRGIINAIDDNAKYTNSAAPGAWNDPDMLEIGNGGCTTEEYRTQFSMWSIMASPLIAGNDIRTMSQTTKDILLNKEVIAVNQDAAGIQGSRVKSGNGLEVWCKPLGTKAGSTKAVALLNRNSSTASITVNWSDVGLTGSVWVRDLWAKADKGSFNGSYTASVPAHGTVMLKVSSSPISDSGQVSAFAKIEAENFDIQSGVQTETCTEGGLNVGYIENGDYTVYKNIDFGGGALSFQARVATSTQGGNIEVRLGGIDGKLVGTCPVGTTDGFQNWVDVSCKISGASGKHDLYLKFTGGSGYLFNVNWFQFTQSAFSRIEAESYSSLSSSTIEIADTPDGGKSLAYIENGNYALYGKVDFGSGAKLFKAKVASAGGTTIEIRLGSPSGTLIGTLPVVSTGGWNVYQEQSCNIDNVSGLKDVYIMFKGSVNLDCFSFAEEVGPDPVALGDLNSDGEINSVDFLLMKKHILELELLADPACADLDGSGEVNTLDLLLLKQYLLGIIDKFPG</sequence>
<dbReference type="PRINTS" id="PR00740">
    <property type="entry name" value="GLHYDRLASE27"/>
</dbReference>
<dbReference type="Gene3D" id="3.20.20.70">
    <property type="entry name" value="Aldolase class I"/>
    <property type="match status" value="1"/>
</dbReference>
<feature type="domain" description="CBM6" evidence="9">
    <location>
        <begin position="538"/>
        <end position="658"/>
    </location>
</feature>
<dbReference type="InterPro" id="IPR041233">
    <property type="entry name" value="Melibiase_C"/>
</dbReference>
<evidence type="ECO:0000256" key="8">
    <source>
        <dbReference type="RuleBase" id="RU361168"/>
    </source>
</evidence>
<dbReference type="PROSITE" id="PS51766">
    <property type="entry name" value="DOCKERIN"/>
    <property type="match status" value="1"/>
</dbReference>
<keyword evidence="6 8" id="KW-1015">Disulfide bond</keyword>
<dbReference type="Pfam" id="PF03422">
    <property type="entry name" value="CBM_6"/>
    <property type="match status" value="2"/>
</dbReference>
<evidence type="ECO:0000256" key="4">
    <source>
        <dbReference type="ARBA" id="ARBA00022729"/>
    </source>
</evidence>
<dbReference type="InterPro" id="IPR002105">
    <property type="entry name" value="Dockerin_1_rpt"/>
</dbReference>
<dbReference type="GO" id="GO:0005737">
    <property type="term" value="C:cytoplasm"/>
    <property type="evidence" value="ECO:0007669"/>
    <property type="project" value="TreeGrafter"/>
</dbReference>
<dbReference type="InterPro" id="IPR036439">
    <property type="entry name" value="Dockerin_dom_sf"/>
</dbReference>
<dbReference type="CDD" id="cd04084">
    <property type="entry name" value="CBM6_xylanase-like"/>
    <property type="match status" value="2"/>
</dbReference>
<dbReference type="Gene3D" id="1.10.1330.10">
    <property type="entry name" value="Dockerin domain"/>
    <property type="match status" value="1"/>
</dbReference>
<dbReference type="PANTHER" id="PTHR11452">
    <property type="entry name" value="ALPHA-GALACTOSIDASE/ALPHA-N-ACETYLGALACTOSAMINIDASE"/>
    <property type="match status" value="1"/>
</dbReference>
<dbReference type="InterPro" id="IPR005084">
    <property type="entry name" value="CBM6"/>
</dbReference>
<dbReference type="SUPFAM" id="SSF51011">
    <property type="entry name" value="Glycosyl hydrolase domain"/>
    <property type="match status" value="1"/>
</dbReference>
<keyword evidence="5 8" id="KW-0378">Hydrolase</keyword>
<feature type="domain" description="CBM6" evidence="9">
    <location>
        <begin position="410"/>
        <end position="533"/>
    </location>
</feature>
<comment type="caution">
    <text evidence="11">The sequence shown here is derived from an EMBL/GenBank/DDBJ whole genome shotgun (WGS) entry which is preliminary data.</text>
</comment>
<dbReference type="InterPro" id="IPR006584">
    <property type="entry name" value="Cellulose-bd_IV"/>
</dbReference>
<keyword evidence="4" id="KW-0732">Signal</keyword>
<feature type="domain" description="Dockerin" evidence="10">
    <location>
        <begin position="664"/>
        <end position="730"/>
    </location>
</feature>
<dbReference type="EMBL" id="QPJT01000014">
    <property type="protein sequence ID" value="RCX14816.1"/>
    <property type="molecule type" value="Genomic_DNA"/>
</dbReference>
<protein>
    <recommendedName>
        <fullName evidence="3 8">Alpha-galactosidase</fullName>
        <ecNumber evidence="3 8">3.2.1.22</ecNumber>
    </recommendedName>
    <alternativeName>
        <fullName evidence="8">Melibiase</fullName>
    </alternativeName>
</protein>
<dbReference type="SUPFAM" id="SSF49785">
    <property type="entry name" value="Galactose-binding domain-like"/>
    <property type="match status" value="2"/>
</dbReference>
<dbReference type="GO" id="GO:0000272">
    <property type="term" value="P:polysaccharide catabolic process"/>
    <property type="evidence" value="ECO:0007669"/>
    <property type="project" value="InterPro"/>
</dbReference>
<dbReference type="FunFam" id="2.60.40.1180:FF:000008">
    <property type="entry name" value="Alpha-galactosidase"/>
    <property type="match status" value="1"/>
</dbReference>
<dbReference type="SMART" id="SM00606">
    <property type="entry name" value="CBD_IV"/>
    <property type="match status" value="2"/>
</dbReference>
<dbReference type="InterPro" id="IPR018247">
    <property type="entry name" value="EF_Hand_1_Ca_BS"/>
</dbReference>
<dbReference type="InterPro" id="IPR000111">
    <property type="entry name" value="Glyco_hydro_27/36_CS"/>
</dbReference>
<dbReference type="SUPFAM" id="SSF63446">
    <property type="entry name" value="Type I dockerin domain"/>
    <property type="match status" value="1"/>
</dbReference>
<dbReference type="InterPro" id="IPR013780">
    <property type="entry name" value="Glyco_hydro_b"/>
</dbReference>
<dbReference type="CDD" id="cd14256">
    <property type="entry name" value="Dockerin_I"/>
    <property type="match status" value="1"/>
</dbReference>
<evidence type="ECO:0000256" key="5">
    <source>
        <dbReference type="ARBA" id="ARBA00022801"/>
    </source>
</evidence>
<dbReference type="EC" id="3.2.1.22" evidence="3 8"/>
<dbReference type="Proteomes" id="UP000253034">
    <property type="component" value="Unassembled WGS sequence"/>
</dbReference>
<dbReference type="InterPro" id="IPR002241">
    <property type="entry name" value="Glyco_hydro_27"/>
</dbReference>
<dbReference type="Gene3D" id="2.60.40.1180">
    <property type="entry name" value="Golgi alpha-mannosidase II"/>
    <property type="match status" value="1"/>
</dbReference>
<dbReference type="Pfam" id="PF16499">
    <property type="entry name" value="Melibiase_2"/>
    <property type="match status" value="1"/>
</dbReference>
<dbReference type="OrthoDB" id="9807519at2"/>
<dbReference type="GO" id="GO:0016139">
    <property type="term" value="P:glycoside catabolic process"/>
    <property type="evidence" value="ECO:0007669"/>
    <property type="project" value="TreeGrafter"/>
</dbReference>
<proteinExistence type="inferred from homology"/>
<evidence type="ECO:0000256" key="6">
    <source>
        <dbReference type="ARBA" id="ARBA00023157"/>
    </source>
</evidence>
<name>A0A369B2Z3_9FIRM</name>
<dbReference type="InterPro" id="IPR017853">
    <property type="entry name" value="GH"/>
</dbReference>
<dbReference type="PROSITE" id="PS00018">
    <property type="entry name" value="EF_HAND_1"/>
    <property type="match status" value="1"/>
</dbReference>
<dbReference type="GO" id="GO:0004557">
    <property type="term" value="F:alpha-galactosidase activity"/>
    <property type="evidence" value="ECO:0007669"/>
    <property type="project" value="UniProtKB-EC"/>
</dbReference>
<dbReference type="AlphaFoldDB" id="A0A369B2Z3"/>
<dbReference type="PROSITE" id="PS00512">
    <property type="entry name" value="ALPHA_GALACTOSIDASE"/>
    <property type="match status" value="1"/>
</dbReference>
<keyword evidence="12" id="KW-1185">Reference proteome</keyword>
<evidence type="ECO:0000259" key="10">
    <source>
        <dbReference type="PROSITE" id="PS51766"/>
    </source>
</evidence>
<evidence type="ECO:0000256" key="1">
    <source>
        <dbReference type="ARBA" id="ARBA00001255"/>
    </source>
</evidence>
<dbReference type="Gene3D" id="2.60.120.260">
    <property type="entry name" value="Galactose-binding domain-like"/>
    <property type="match status" value="2"/>
</dbReference>
<accession>A0A369B2Z3</accession>
<dbReference type="FunFam" id="3.20.20.70:FF:000202">
    <property type="entry name" value="Alpha-galactosidase"/>
    <property type="match status" value="1"/>
</dbReference>
<dbReference type="InterPro" id="IPR013785">
    <property type="entry name" value="Aldolase_TIM"/>
</dbReference>
<dbReference type="InterPro" id="IPR016134">
    <property type="entry name" value="Dockerin_dom"/>
</dbReference>
<dbReference type="CDD" id="cd14792">
    <property type="entry name" value="GH27"/>
    <property type="match status" value="1"/>
</dbReference>
<dbReference type="PANTHER" id="PTHR11452:SF83">
    <property type="entry name" value="ALPHA-GALACTOSIDASE"/>
    <property type="match status" value="1"/>
</dbReference>
<dbReference type="SUPFAM" id="SSF51445">
    <property type="entry name" value="(Trans)glycosidases"/>
    <property type="match status" value="1"/>
</dbReference>
<evidence type="ECO:0000256" key="2">
    <source>
        <dbReference type="ARBA" id="ARBA00009743"/>
    </source>
</evidence>